<sequence>MKVININFDSIIDKHFSELICTIILTHLIEPIDHLNNENNSSPNSNLLNIQAGNTKNIDESDDDDERIKRLEYEHLTLGQKIKTLKRSQTYYETLKAELTRYECSEMGGRPSSIHEDDIENGTTRSSNANIRFPSQDPSMFDDHQSITTNTPNEIISAPAVDLKLNVQIQIASDSCNLYTCRDLISNSPFKTINSTKQ</sequence>
<evidence type="ECO:0000256" key="1">
    <source>
        <dbReference type="SAM" id="MobiDB-lite"/>
    </source>
</evidence>
<dbReference type="EMBL" id="CAJNOI010000022">
    <property type="protein sequence ID" value="CAF0842969.1"/>
    <property type="molecule type" value="Genomic_DNA"/>
</dbReference>
<name>A0A814UCM4_9BILA</name>
<keyword evidence="4" id="KW-1185">Reference proteome</keyword>
<dbReference type="EMBL" id="CAJNOM010000168">
    <property type="protein sequence ID" value="CAF1172249.1"/>
    <property type="molecule type" value="Genomic_DNA"/>
</dbReference>
<comment type="caution">
    <text evidence="3">The sequence shown here is derived from an EMBL/GenBank/DDBJ whole genome shotgun (WGS) entry which is preliminary data.</text>
</comment>
<organism evidence="3 4">
    <name type="scientific">Adineta steineri</name>
    <dbReference type="NCBI Taxonomy" id="433720"/>
    <lineage>
        <taxon>Eukaryota</taxon>
        <taxon>Metazoa</taxon>
        <taxon>Spiralia</taxon>
        <taxon>Gnathifera</taxon>
        <taxon>Rotifera</taxon>
        <taxon>Eurotatoria</taxon>
        <taxon>Bdelloidea</taxon>
        <taxon>Adinetida</taxon>
        <taxon>Adinetidae</taxon>
        <taxon>Adineta</taxon>
    </lineage>
</organism>
<accession>A0A814UCM4</accession>
<evidence type="ECO:0000313" key="2">
    <source>
        <dbReference type="EMBL" id="CAF0842969.1"/>
    </source>
</evidence>
<protein>
    <submittedName>
        <fullName evidence="3">Uncharacterized protein</fullName>
    </submittedName>
</protein>
<evidence type="ECO:0000313" key="4">
    <source>
        <dbReference type="Proteomes" id="UP000663832"/>
    </source>
</evidence>
<feature type="region of interest" description="Disordered" evidence="1">
    <location>
        <begin position="38"/>
        <end position="63"/>
    </location>
</feature>
<reference evidence="3" key="1">
    <citation type="submission" date="2021-02" db="EMBL/GenBank/DDBJ databases">
        <authorList>
            <person name="Nowell W R."/>
        </authorList>
    </citation>
    <scope>NUCLEOTIDE SEQUENCE</scope>
</reference>
<feature type="compositionally biased region" description="Low complexity" evidence="1">
    <location>
        <begin position="38"/>
        <end position="49"/>
    </location>
</feature>
<dbReference type="OrthoDB" id="10051416at2759"/>
<dbReference type="Proteomes" id="UP000663832">
    <property type="component" value="Unassembled WGS sequence"/>
</dbReference>
<feature type="region of interest" description="Disordered" evidence="1">
    <location>
        <begin position="106"/>
        <end position="127"/>
    </location>
</feature>
<dbReference type="AlphaFoldDB" id="A0A814UCM4"/>
<evidence type="ECO:0000313" key="3">
    <source>
        <dbReference type="EMBL" id="CAF1172249.1"/>
    </source>
</evidence>
<dbReference type="Proteomes" id="UP000663877">
    <property type="component" value="Unassembled WGS sequence"/>
</dbReference>
<gene>
    <name evidence="2" type="ORF">BJG266_LOCUS7414</name>
    <name evidence="3" type="ORF">QVE165_LOCUS24188</name>
</gene>
<proteinExistence type="predicted"/>